<reference evidence="1 2" key="1">
    <citation type="journal article" date="2011" name="Science">
        <title>The ecoresponsive genome of Daphnia pulex.</title>
        <authorList>
            <person name="Colbourne J.K."/>
            <person name="Pfrender M.E."/>
            <person name="Gilbert D."/>
            <person name="Thomas W.K."/>
            <person name="Tucker A."/>
            <person name="Oakley T.H."/>
            <person name="Tokishita S."/>
            <person name="Aerts A."/>
            <person name="Arnold G.J."/>
            <person name="Basu M.K."/>
            <person name="Bauer D.J."/>
            <person name="Caceres C.E."/>
            <person name="Carmel L."/>
            <person name="Casola C."/>
            <person name="Choi J.H."/>
            <person name="Detter J.C."/>
            <person name="Dong Q."/>
            <person name="Dusheyko S."/>
            <person name="Eads B.D."/>
            <person name="Frohlich T."/>
            <person name="Geiler-Samerotte K.A."/>
            <person name="Gerlach D."/>
            <person name="Hatcher P."/>
            <person name="Jogdeo S."/>
            <person name="Krijgsveld J."/>
            <person name="Kriventseva E.V."/>
            <person name="Kultz D."/>
            <person name="Laforsch C."/>
            <person name="Lindquist E."/>
            <person name="Lopez J."/>
            <person name="Manak J.R."/>
            <person name="Muller J."/>
            <person name="Pangilinan J."/>
            <person name="Patwardhan R.P."/>
            <person name="Pitluck S."/>
            <person name="Pritham E.J."/>
            <person name="Rechtsteiner A."/>
            <person name="Rho M."/>
            <person name="Rogozin I.B."/>
            <person name="Sakarya O."/>
            <person name="Salamov A."/>
            <person name="Schaack S."/>
            <person name="Shapiro H."/>
            <person name="Shiga Y."/>
            <person name="Skalitzky C."/>
            <person name="Smith Z."/>
            <person name="Souvorov A."/>
            <person name="Sung W."/>
            <person name="Tang Z."/>
            <person name="Tsuchiya D."/>
            <person name="Tu H."/>
            <person name="Vos H."/>
            <person name="Wang M."/>
            <person name="Wolf Y.I."/>
            <person name="Yamagata H."/>
            <person name="Yamada T."/>
            <person name="Ye Y."/>
            <person name="Shaw J.R."/>
            <person name="Andrews J."/>
            <person name="Crease T.J."/>
            <person name="Tang H."/>
            <person name="Lucas S.M."/>
            <person name="Robertson H.M."/>
            <person name="Bork P."/>
            <person name="Koonin E.V."/>
            <person name="Zdobnov E.M."/>
            <person name="Grigoriev I.V."/>
            <person name="Lynch M."/>
            <person name="Boore J.L."/>
        </authorList>
    </citation>
    <scope>NUCLEOTIDE SEQUENCE [LARGE SCALE GENOMIC DNA]</scope>
</reference>
<dbReference type="Proteomes" id="UP000000305">
    <property type="component" value="Unassembled WGS sequence"/>
</dbReference>
<dbReference type="InParanoid" id="E9I5D9"/>
<evidence type="ECO:0000313" key="1">
    <source>
        <dbReference type="EMBL" id="EFX60791.1"/>
    </source>
</evidence>
<sequence length="125" mass="14418">MASNMSENHLKDVSHVPKFDGSNFRECSYELRMILQQLGLLSILEARVGHPIPTEAMQLDLLKHVRIPDLFDSHTFYIFDIPYGVKLSASKEYSELPFRPSIMYLSFKFKAHLSDVAIILSFNRI</sequence>
<dbReference type="PhylomeDB" id="E9I5D9"/>
<protein>
    <submittedName>
        <fullName evidence="1">Uncharacterized protein</fullName>
    </submittedName>
</protein>
<dbReference type="AlphaFoldDB" id="E9I5D9"/>
<dbReference type="HOGENOM" id="CLU_1994901_0_0_1"/>
<gene>
    <name evidence="1" type="ORF">DAPPUDRAFT_341426</name>
</gene>
<evidence type="ECO:0000313" key="2">
    <source>
        <dbReference type="Proteomes" id="UP000000305"/>
    </source>
</evidence>
<proteinExistence type="predicted"/>
<dbReference type="KEGG" id="dpx:DAPPUDRAFT_341426"/>
<organism evidence="1 2">
    <name type="scientific">Daphnia pulex</name>
    <name type="common">Water flea</name>
    <dbReference type="NCBI Taxonomy" id="6669"/>
    <lineage>
        <taxon>Eukaryota</taxon>
        <taxon>Metazoa</taxon>
        <taxon>Ecdysozoa</taxon>
        <taxon>Arthropoda</taxon>
        <taxon>Crustacea</taxon>
        <taxon>Branchiopoda</taxon>
        <taxon>Diplostraca</taxon>
        <taxon>Cladocera</taxon>
        <taxon>Anomopoda</taxon>
        <taxon>Daphniidae</taxon>
        <taxon>Daphnia</taxon>
    </lineage>
</organism>
<keyword evidence="2" id="KW-1185">Reference proteome</keyword>
<accession>E9I5D9</accession>
<name>E9I5D9_DAPPU</name>
<dbReference type="EMBL" id="GL735580">
    <property type="protein sequence ID" value="EFX60791.1"/>
    <property type="molecule type" value="Genomic_DNA"/>
</dbReference>
<dbReference type="OrthoDB" id="8060515at2759"/>